<evidence type="ECO:0000256" key="1">
    <source>
        <dbReference type="SAM" id="MobiDB-lite"/>
    </source>
</evidence>
<dbReference type="RefSeq" id="WP_145153583.1">
    <property type="nucleotide sequence ID" value="NZ_VNIM01000067.1"/>
</dbReference>
<name>A0A558QYV4_9SPHN</name>
<evidence type="ECO:0000313" key="4">
    <source>
        <dbReference type="Proteomes" id="UP000318681"/>
    </source>
</evidence>
<dbReference type="Proteomes" id="UP000318681">
    <property type="component" value="Unassembled WGS sequence"/>
</dbReference>
<feature type="compositionally biased region" description="Acidic residues" evidence="1">
    <location>
        <begin position="103"/>
        <end position="115"/>
    </location>
</feature>
<feature type="compositionally biased region" description="Basic and acidic residues" evidence="1">
    <location>
        <begin position="134"/>
        <end position="149"/>
    </location>
</feature>
<proteinExistence type="predicted"/>
<feature type="compositionally biased region" description="Basic and acidic residues" evidence="1">
    <location>
        <begin position="116"/>
        <end position="126"/>
    </location>
</feature>
<comment type="caution">
    <text evidence="3">The sequence shown here is derived from an EMBL/GenBank/DDBJ whole genome shotgun (WGS) entry which is preliminary data.</text>
</comment>
<dbReference type="Pfam" id="PF13763">
    <property type="entry name" value="DUF4167"/>
    <property type="match status" value="1"/>
</dbReference>
<sequence>MINNRQNGNGNGRRRGRAGGTPRPNGSGGGADRGSRLDNRARGNASQLHEKYKTLAADAQRQGDRVMTEYYLQFADHYFRVLSETRSRFDEQQQPRPARFDGQSEDFDEGEGETGGDDRFDDRTVERGQQWTQERGDNDGNRENYRDRNAGQPSRNDGARADGNRNDGNRGEGNRADGNREGARGLEGPRADAGRERPEQRSDRGDEQREYRQAREPRQPRDQTEQRPRDQGEQRQFREQGDRQQGEQRAPREQSDGRERQPREQADGREPRQPRLLRRERPEEQARTQAEPIAAPTEASPVLDAPVAETAELPLEAPVVEQRRPRGRPRKVVAPVEDDGERIEMDRLPPAFAPEPSAPVSADDGEEPKPRRTRRPRGETAAV</sequence>
<dbReference type="AlphaFoldDB" id="A0A558QYV4"/>
<feature type="domain" description="DUF4167" evidence="2">
    <location>
        <begin position="13"/>
        <end position="87"/>
    </location>
</feature>
<feature type="region of interest" description="Disordered" evidence="1">
    <location>
        <begin position="1"/>
        <end position="50"/>
    </location>
</feature>
<gene>
    <name evidence="3" type="ORF">FOY91_14785</name>
</gene>
<organism evidence="3 4">
    <name type="scientific">Alterirhizorhabdus solaris</name>
    <dbReference type="NCBI Taxonomy" id="2529389"/>
    <lineage>
        <taxon>Bacteria</taxon>
        <taxon>Pseudomonadati</taxon>
        <taxon>Pseudomonadota</taxon>
        <taxon>Alphaproteobacteria</taxon>
        <taxon>Sphingomonadales</taxon>
        <taxon>Rhizorhabdaceae</taxon>
        <taxon>Alterirhizorhabdus</taxon>
    </lineage>
</organism>
<accession>A0A558QYV4</accession>
<dbReference type="OrthoDB" id="9816310at2"/>
<dbReference type="EMBL" id="VNIM01000067">
    <property type="protein sequence ID" value="TVV72288.1"/>
    <property type="molecule type" value="Genomic_DNA"/>
</dbReference>
<feature type="compositionally biased region" description="Basic and acidic residues" evidence="1">
    <location>
        <begin position="157"/>
        <end position="286"/>
    </location>
</feature>
<evidence type="ECO:0000313" key="3">
    <source>
        <dbReference type="EMBL" id="TVV72288.1"/>
    </source>
</evidence>
<evidence type="ECO:0000259" key="2">
    <source>
        <dbReference type="Pfam" id="PF13763"/>
    </source>
</evidence>
<dbReference type="InterPro" id="IPR025430">
    <property type="entry name" value="DUF4167"/>
</dbReference>
<feature type="region of interest" description="Disordered" evidence="1">
    <location>
        <begin position="87"/>
        <end position="383"/>
    </location>
</feature>
<protein>
    <submittedName>
        <fullName evidence="3">DUF4167 domain-containing protein</fullName>
    </submittedName>
</protein>
<keyword evidence="4" id="KW-1185">Reference proteome</keyword>
<reference evidence="3 4" key="1">
    <citation type="submission" date="2019-07" db="EMBL/GenBank/DDBJ databases">
        <title>Sphingomonas solaris sp. nov., isolated from a solar panel from Boston, Massachusetts.</title>
        <authorList>
            <person name="Tanner K."/>
            <person name="Pascual J."/>
            <person name="Mancuso C."/>
            <person name="Pereto J."/>
            <person name="Khalil A."/>
            <person name="Vilanova C."/>
        </authorList>
    </citation>
    <scope>NUCLEOTIDE SEQUENCE [LARGE SCALE GENOMIC DNA]</scope>
    <source>
        <strain evidence="3 4">R4DWN</strain>
    </source>
</reference>